<evidence type="ECO:0000313" key="1">
    <source>
        <dbReference type="EMBL" id="GAO99207.1"/>
    </source>
</evidence>
<name>A0A0K8MFE2_9LACO</name>
<dbReference type="STRING" id="157463.GCA_001047075_00129"/>
<proteinExistence type="predicted"/>
<reference evidence="1 2" key="1">
    <citation type="journal article" date="2015" name="BMC Genomics">
        <title>Comparative genomics of Fructobacillus spp. and Leuconostoc spp. reveals niche-specific evolution of Fructobacillus spp.</title>
        <authorList>
            <person name="Endo A."/>
            <person name="Tanizawa Y."/>
            <person name="Tanaka N."/>
            <person name="Maeno S."/>
            <person name="Kumar H."/>
            <person name="Shiwa Y."/>
            <person name="Okada S."/>
            <person name="Yoshikawa H."/>
            <person name="Dicks L."/>
            <person name="Nakagawa J."/>
            <person name="Arita M."/>
        </authorList>
    </citation>
    <scope>NUCLEOTIDE SEQUENCE [LARGE SCALE GENOMIC DNA]</scope>
    <source>
        <strain evidence="1 2">JCM 12225</strain>
    </source>
</reference>
<sequence length="109" mass="12974">MDNMEVADDYQEVKDQVAILNARGEAVTEDQVVERTLRRGLEQIMEYRMDNTYYSVKWNDQKELDIYDMYSDLVGTIKPKGENFVDDFKKNDQGVWDYFNDELKTLITR</sequence>
<dbReference type="OrthoDB" id="2146180at2"/>
<dbReference type="Proteomes" id="UP000253891">
    <property type="component" value="Unassembled WGS sequence"/>
</dbReference>
<evidence type="ECO:0000313" key="2">
    <source>
        <dbReference type="Proteomes" id="UP000253891"/>
    </source>
</evidence>
<keyword evidence="2" id="KW-1185">Reference proteome</keyword>
<organism evidence="1 2">
    <name type="scientific">Fructobacillus ficulneus</name>
    <dbReference type="NCBI Taxonomy" id="157463"/>
    <lineage>
        <taxon>Bacteria</taxon>
        <taxon>Bacillati</taxon>
        <taxon>Bacillota</taxon>
        <taxon>Bacilli</taxon>
        <taxon>Lactobacillales</taxon>
        <taxon>Lactobacillaceae</taxon>
        <taxon>Fructobacillus</taxon>
    </lineage>
</organism>
<dbReference type="EMBL" id="DF967986">
    <property type="protein sequence ID" value="GAO99207.1"/>
    <property type="molecule type" value="Genomic_DNA"/>
</dbReference>
<protein>
    <submittedName>
        <fullName evidence="1">Uncharacterized protein</fullName>
    </submittedName>
</protein>
<accession>A0A0K8MFE2</accession>
<dbReference type="AlphaFoldDB" id="A0A0K8MFE2"/>
<gene>
    <name evidence="1" type="ORF">FFIC_090300</name>
</gene>
<dbReference type="RefSeq" id="WP_061992634.1">
    <property type="nucleotide sequence ID" value="NZ_DF967986.1"/>
</dbReference>